<name>A0A2M9CFY2_9MICO</name>
<evidence type="ECO:0000256" key="1">
    <source>
        <dbReference type="ARBA" id="ARBA00022898"/>
    </source>
</evidence>
<dbReference type="SUPFAM" id="SSF53383">
    <property type="entry name" value="PLP-dependent transferases"/>
    <property type="match status" value="1"/>
</dbReference>
<sequence length="417" mass="44296">MVDGTGRPAMALWTLDPSTIHLNHGSFGAVPVETAAYQAELGREMNGIPGDWFSALPGRLGAARERAAEFLRVAPESAAFVINASAGISVVLQSLELRPGAEILVTDHSYGAVTMAAQRAVRRVGGVVREVPVPLDAADDEVVDILTSAFTDGTALLIVDQITSATARVFPIAAIAARSHERGVPVLVDAAHAPAMLPEPLAGSTADYWVGNLHKWGCTPRGAAVLVASDAVAQSLYPSIDSWGHPHPYPTRFDTQGTVDATAQLAAPHALDLIEREFGWDAARSYMTRLVEYAETLIVDALEQAWDGPARVAAASPAPAMRLVGLPDGLVRTPTDAHELRDVLALDLGFQTAITSWNGTGYLRLSAHVYNTADDYRAFADTAVPVIAELAHIRSTEPDLTLDETIAQHRTARTATA</sequence>
<dbReference type="PANTHER" id="PTHR43092">
    <property type="entry name" value="L-CYSTEINE DESULFHYDRASE"/>
    <property type="match status" value="1"/>
</dbReference>
<keyword evidence="4" id="KW-1185">Reference proteome</keyword>
<dbReference type="Gene3D" id="3.40.640.10">
    <property type="entry name" value="Type I PLP-dependent aspartate aminotransferase-like (Major domain)"/>
    <property type="match status" value="1"/>
</dbReference>
<dbReference type="InterPro" id="IPR015421">
    <property type="entry name" value="PyrdxlP-dep_Trfase_major"/>
</dbReference>
<dbReference type="InterPro" id="IPR015424">
    <property type="entry name" value="PyrdxlP-dep_Trfase"/>
</dbReference>
<gene>
    <name evidence="3" type="ORF">CLV46_0373</name>
</gene>
<proteinExistence type="predicted"/>
<comment type="caution">
    <text evidence="3">The sequence shown here is derived from an EMBL/GenBank/DDBJ whole genome shotgun (WGS) entry which is preliminary data.</text>
</comment>
<dbReference type="InterPro" id="IPR015422">
    <property type="entry name" value="PyrdxlP-dep_Trfase_small"/>
</dbReference>
<evidence type="ECO:0000313" key="4">
    <source>
        <dbReference type="Proteomes" id="UP000228758"/>
    </source>
</evidence>
<evidence type="ECO:0000259" key="2">
    <source>
        <dbReference type="Pfam" id="PF00266"/>
    </source>
</evidence>
<dbReference type="Proteomes" id="UP000228758">
    <property type="component" value="Unassembled WGS sequence"/>
</dbReference>
<dbReference type="Pfam" id="PF00266">
    <property type="entry name" value="Aminotran_5"/>
    <property type="match status" value="1"/>
</dbReference>
<dbReference type="InterPro" id="IPR000192">
    <property type="entry name" value="Aminotrans_V_dom"/>
</dbReference>
<evidence type="ECO:0000313" key="3">
    <source>
        <dbReference type="EMBL" id="PJJ70844.1"/>
    </source>
</evidence>
<reference evidence="3 4" key="1">
    <citation type="submission" date="2017-11" db="EMBL/GenBank/DDBJ databases">
        <title>Genomic Encyclopedia of Archaeal and Bacterial Type Strains, Phase II (KMG-II): From Individual Species to Whole Genera.</title>
        <authorList>
            <person name="Goeker M."/>
        </authorList>
    </citation>
    <scope>NUCLEOTIDE SEQUENCE [LARGE SCALE GENOMIC DNA]</scope>
    <source>
        <strain evidence="3 4">DSM 27393</strain>
    </source>
</reference>
<accession>A0A2M9CFY2</accession>
<protein>
    <submittedName>
        <fullName evidence="3">Isopenicillin-N epimerase</fullName>
    </submittedName>
</protein>
<keyword evidence="1" id="KW-0663">Pyridoxal phosphate</keyword>
<dbReference type="PANTHER" id="PTHR43092:SF2">
    <property type="entry name" value="HERCYNYLCYSTEINE SULFOXIDE LYASE"/>
    <property type="match status" value="1"/>
</dbReference>
<dbReference type="AlphaFoldDB" id="A0A2M9CFY2"/>
<feature type="domain" description="Aminotransferase class V" evidence="2">
    <location>
        <begin position="62"/>
        <end position="375"/>
    </location>
</feature>
<dbReference type="Gene3D" id="3.90.1150.10">
    <property type="entry name" value="Aspartate Aminotransferase, domain 1"/>
    <property type="match status" value="1"/>
</dbReference>
<organism evidence="3 4">
    <name type="scientific">Diaminobutyricimonas aerilata</name>
    <dbReference type="NCBI Taxonomy" id="1162967"/>
    <lineage>
        <taxon>Bacteria</taxon>
        <taxon>Bacillati</taxon>
        <taxon>Actinomycetota</taxon>
        <taxon>Actinomycetes</taxon>
        <taxon>Micrococcales</taxon>
        <taxon>Microbacteriaceae</taxon>
        <taxon>Diaminobutyricimonas</taxon>
    </lineage>
</organism>
<dbReference type="EMBL" id="PGFF01000001">
    <property type="protein sequence ID" value="PJJ70844.1"/>
    <property type="molecule type" value="Genomic_DNA"/>
</dbReference>